<comment type="catalytic activity">
    <reaction evidence="1">
        <text>4-demethylwyosine(37) in tRNA(Phe) + S-adenosyl-L-methionine = 4-demethyl-7-[(3S)-3-amino-3-carboxypropyl]wyosine(37) in tRNA(Phe) + S-methyl-5'-thioadenosine + H(+)</text>
        <dbReference type="Rhea" id="RHEA:36355"/>
        <dbReference type="Rhea" id="RHEA-COMP:10164"/>
        <dbReference type="Rhea" id="RHEA-COMP:10378"/>
        <dbReference type="ChEBI" id="CHEBI:15378"/>
        <dbReference type="ChEBI" id="CHEBI:17509"/>
        <dbReference type="ChEBI" id="CHEBI:59789"/>
        <dbReference type="ChEBI" id="CHEBI:64315"/>
        <dbReference type="ChEBI" id="CHEBI:73550"/>
        <dbReference type="EC" id="2.5.1.114"/>
    </reaction>
</comment>
<comment type="function">
    <text evidence="2">S-adenosyl-L-methionine-dependent transferase that acts as a component of the wybutosine biosynthesis pathway. Wybutosine is a hyper modified guanosine with a tricyclic base found at the 3'-position adjacent to the anticodon of eukaryotic phenylalanine tRNA. Catalyzes the transfer of the alpha-amino-alpha-carboxypropyl (acp) group from S-adenosyl-L-methionine to the C-7 position of 4-demethylwyosine (imG-14) to produce wybutosine-86.</text>
</comment>
<dbReference type="GeneID" id="19460613"/>
<dbReference type="RefSeq" id="XP_008086962.1">
    <property type="nucleotide sequence ID" value="XM_008088771.1"/>
</dbReference>
<dbReference type="PIRSF" id="PIRSF038972">
    <property type="entry name" value="Trm12"/>
    <property type="match status" value="1"/>
</dbReference>
<dbReference type="HOGENOM" id="CLU_023588_0_0_1"/>
<feature type="region of interest" description="Disordered" evidence="3">
    <location>
        <begin position="1"/>
        <end position="37"/>
    </location>
</feature>
<feature type="domain" description="SAM-dependent methyltransferase TRM5/TYW2-type" evidence="4">
    <location>
        <begin position="109"/>
        <end position="404"/>
    </location>
</feature>
<evidence type="ECO:0000256" key="1">
    <source>
        <dbReference type="ARBA" id="ARBA00049400"/>
    </source>
</evidence>
<comment type="pathway">
    <text evidence="2">tRNA modification; wybutosine-tRNA(Phe) biosynthesis.</text>
</comment>
<dbReference type="STRING" id="1116229.S3DGA3"/>
<dbReference type="GO" id="GO:0030488">
    <property type="term" value="P:tRNA methylation"/>
    <property type="evidence" value="ECO:0007669"/>
    <property type="project" value="EnsemblFungi"/>
</dbReference>
<evidence type="ECO:0000256" key="2">
    <source>
        <dbReference type="PIRNR" id="PIRNR038972"/>
    </source>
</evidence>
<dbReference type="PANTHER" id="PTHR23245:SF25">
    <property type="entry name" value="TRNA WYBUTOSINE-SYNTHESIZING PROTEIN 2 HOMOLOG"/>
    <property type="match status" value="1"/>
</dbReference>
<dbReference type="Gene3D" id="3.40.50.150">
    <property type="entry name" value="Vaccinia Virus protein VP39"/>
    <property type="match status" value="1"/>
</dbReference>
<comment type="similarity">
    <text evidence="2">Belongs to the class I-like SAM-binding methyltransferase superfamily. TRM5/TYW2 family.</text>
</comment>
<dbReference type="InterPro" id="IPR026274">
    <property type="entry name" value="tRNA_wybutosine_synth_prot_2"/>
</dbReference>
<dbReference type="GO" id="GO:0008757">
    <property type="term" value="F:S-adenosylmethionine-dependent methyltransferase activity"/>
    <property type="evidence" value="ECO:0007669"/>
    <property type="project" value="EnsemblFungi"/>
</dbReference>
<dbReference type="UniPathway" id="UPA00375"/>
<dbReference type="KEGG" id="glz:GLAREA_01555"/>
<dbReference type="OMA" id="FELNPWS"/>
<dbReference type="Proteomes" id="UP000016922">
    <property type="component" value="Unassembled WGS sequence"/>
</dbReference>
<accession>S3DGA3</accession>
<gene>
    <name evidence="5" type="ORF">GLAREA_01555</name>
</gene>
<keyword evidence="2" id="KW-0819">tRNA processing</keyword>
<protein>
    <recommendedName>
        <fullName evidence="2">tRNA wybutosine-synthesizing protein 2</fullName>
        <shortName evidence="2">tRNA-yW-synthesizing protein 2</shortName>
    </recommendedName>
    <alternativeName>
        <fullName evidence="2">tRNA(Phe) (4-demethylwyosine(37)-C(7)) aminocarboxypropyltransferase</fullName>
    </alternativeName>
</protein>
<proteinExistence type="inferred from homology"/>
<keyword evidence="6" id="KW-1185">Reference proteome</keyword>
<keyword evidence="2" id="KW-0963">Cytoplasm</keyword>
<dbReference type="eggNOG" id="KOG1227">
    <property type="taxonomic scope" value="Eukaryota"/>
</dbReference>
<evidence type="ECO:0000313" key="5">
    <source>
        <dbReference type="EMBL" id="EPE25643.1"/>
    </source>
</evidence>
<keyword evidence="2 5" id="KW-0808">Transferase</keyword>
<sequence length="405" mass="45852">MNINNPQSVALPDQRQQRTYQSDFSKSPHTRAKPKPPVEEAITSWFSNLPPDLVEQTTSIITHLLSTAPKRWIVYPPMLLLPSGSFEDEQWRRLQLGGQELDSLWEKILELVGKREGKGKLTHLAINNGIPLLKVGEDKGENLLRNPTGLRILYGDFGPSLDHEAVPSREDLEKAFWVSTKQNGIIQIWAPRYTMFSRGNIKEKARILNFHKTEQQRRSRDASELMEDTAVDLYAGIGYFVFSYVKMGIGRVIGFELNPWSVEGLKRGALANGFSIQIVKSGQSWVPGEETITIFEEDNAEAPRRLSEQSPSFLASIRHINCGLLPSSQGSWEIALGLLTTTGWLHLHENVGVNDIELRRGTIRNELTRILSAKDVEVDVEHVELVKTFAPDVYHCVYDVYINRQ</sequence>
<comment type="subcellular location">
    <subcellularLocation>
        <location evidence="2">Cytoplasm</location>
    </subcellularLocation>
</comment>
<dbReference type="GO" id="GO:0031591">
    <property type="term" value="P:wybutosine biosynthetic process"/>
    <property type="evidence" value="ECO:0007669"/>
    <property type="project" value="EnsemblFungi"/>
</dbReference>
<dbReference type="OrthoDB" id="2387925at2759"/>
<dbReference type="PANTHER" id="PTHR23245">
    <property type="entry name" value="TRNA METHYLTRANSFERASE"/>
    <property type="match status" value="1"/>
</dbReference>
<organism evidence="5 6">
    <name type="scientific">Glarea lozoyensis (strain ATCC 20868 / MF5171)</name>
    <dbReference type="NCBI Taxonomy" id="1116229"/>
    <lineage>
        <taxon>Eukaryota</taxon>
        <taxon>Fungi</taxon>
        <taxon>Dikarya</taxon>
        <taxon>Ascomycota</taxon>
        <taxon>Pezizomycotina</taxon>
        <taxon>Leotiomycetes</taxon>
        <taxon>Helotiales</taxon>
        <taxon>Helotiaceae</taxon>
        <taxon>Glarea</taxon>
    </lineage>
</organism>
<keyword evidence="2" id="KW-0949">S-adenosyl-L-methionine</keyword>
<dbReference type="GO" id="GO:0005737">
    <property type="term" value="C:cytoplasm"/>
    <property type="evidence" value="ECO:0007669"/>
    <property type="project" value="UniProtKB-SubCell"/>
</dbReference>
<name>S3DGA3_GLAL2</name>
<dbReference type="AlphaFoldDB" id="S3DGA3"/>
<dbReference type="InterPro" id="IPR029063">
    <property type="entry name" value="SAM-dependent_MTases_sf"/>
</dbReference>
<evidence type="ECO:0000313" key="6">
    <source>
        <dbReference type="Proteomes" id="UP000016922"/>
    </source>
</evidence>
<dbReference type="EMBL" id="KE145371">
    <property type="protein sequence ID" value="EPE25643.1"/>
    <property type="molecule type" value="Genomic_DNA"/>
</dbReference>
<reference evidence="5 6" key="1">
    <citation type="journal article" date="2013" name="BMC Genomics">
        <title>Genomics-driven discovery of the pneumocandin biosynthetic gene cluster in the fungus Glarea lozoyensis.</title>
        <authorList>
            <person name="Chen L."/>
            <person name="Yue Q."/>
            <person name="Zhang X."/>
            <person name="Xiang M."/>
            <person name="Wang C."/>
            <person name="Li S."/>
            <person name="Che Y."/>
            <person name="Ortiz-Lopez F.J."/>
            <person name="Bills G.F."/>
            <person name="Liu X."/>
            <person name="An Z."/>
        </authorList>
    </citation>
    <scope>NUCLEOTIDE SEQUENCE [LARGE SCALE GENOMIC DNA]</scope>
    <source>
        <strain evidence="6">ATCC 20868 / MF5171</strain>
    </source>
</reference>
<keyword evidence="5" id="KW-0489">Methyltransferase</keyword>
<dbReference type="GO" id="GO:0008175">
    <property type="term" value="F:tRNA methyltransferase activity"/>
    <property type="evidence" value="ECO:0007669"/>
    <property type="project" value="TreeGrafter"/>
</dbReference>
<dbReference type="SUPFAM" id="SSF53335">
    <property type="entry name" value="S-adenosyl-L-methionine-dependent methyltransferases"/>
    <property type="match status" value="1"/>
</dbReference>
<dbReference type="PROSITE" id="PS51684">
    <property type="entry name" value="SAM_MT_TRM5_TYW2"/>
    <property type="match status" value="1"/>
</dbReference>
<evidence type="ECO:0000259" key="4">
    <source>
        <dbReference type="PROSITE" id="PS51684"/>
    </source>
</evidence>
<feature type="compositionally biased region" description="Polar residues" evidence="3">
    <location>
        <begin position="17"/>
        <end position="27"/>
    </location>
</feature>
<dbReference type="GO" id="GO:0102522">
    <property type="term" value="F:tRNA 4-demethylwyosine alpha-amino-alpha-carboxypropyltransferase activity"/>
    <property type="evidence" value="ECO:0007669"/>
    <property type="project" value="UniProtKB-EC"/>
</dbReference>
<evidence type="ECO:0000256" key="3">
    <source>
        <dbReference type="SAM" id="MobiDB-lite"/>
    </source>
</evidence>
<dbReference type="InterPro" id="IPR030382">
    <property type="entry name" value="MeTrfase_TRM5/TYW2"/>
</dbReference>